<dbReference type="SUPFAM" id="SSF56003">
    <property type="entry name" value="Molybdenum cofactor-binding domain"/>
    <property type="match status" value="1"/>
</dbReference>
<evidence type="ECO:0000313" key="5">
    <source>
        <dbReference type="Proteomes" id="UP001265083"/>
    </source>
</evidence>
<dbReference type="RefSeq" id="WP_310952461.1">
    <property type="nucleotide sequence ID" value="NZ_JAVLUS010000033.1"/>
</dbReference>
<dbReference type="Gene3D" id="3.30.365.10">
    <property type="entry name" value="Aldehyde oxidase/xanthine dehydrogenase, molybdopterin binding domain"/>
    <property type="match status" value="4"/>
</dbReference>
<dbReference type="PANTHER" id="PTHR11908">
    <property type="entry name" value="XANTHINE DEHYDROGENASE"/>
    <property type="match status" value="1"/>
</dbReference>
<keyword evidence="5" id="KW-1185">Reference proteome</keyword>
<protein>
    <submittedName>
        <fullName evidence="4">Xanthine dehydrogenase family protein molybdopterin-binding subunit</fullName>
    </submittedName>
</protein>
<dbReference type="InterPro" id="IPR000674">
    <property type="entry name" value="Ald_Oxase/Xan_DH_a/b"/>
</dbReference>
<keyword evidence="2" id="KW-0560">Oxidoreductase</keyword>
<dbReference type="Proteomes" id="UP001265083">
    <property type="component" value="Unassembled WGS sequence"/>
</dbReference>
<dbReference type="Pfam" id="PF02738">
    <property type="entry name" value="MoCoBD_1"/>
    <property type="match status" value="1"/>
</dbReference>
<dbReference type="Pfam" id="PF01315">
    <property type="entry name" value="Ald_Xan_dh_C"/>
    <property type="match status" value="1"/>
</dbReference>
<evidence type="ECO:0000259" key="3">
    <source>
        <dbReference type="SMART" id="SM01008"/>
    </source>
</evidence>
<organism evidence="4 5">
    <name type="scientific">Gordonia westfalica</name>
    <dbReference type="NCBI Taxonomy" id="158898"/>
    <lineage>
        <taxon>Bacteria</taxon>
        <taxon>Bacillati</taxon>
        <taxon>Actinomycetota</taxon>
        <taxon>Actinomycetes</taxon>
        <taxon>Mycobacteriales</taxon>
        <taxon>Gordoniaceae</taxon>
        <taxon>Gordonia</taxon>
    </lineage>
</organism>
<dbReference type="InterPro" id="IPR016208">
    <property type="entry name" value="Ald_Oxase/xanthine_DH-like"/>
</dbReference>
<feature type="domain" description="Aldehyde oxidase/xanthine dehydrogenase a/b hammerhead" evidence="3">
    <location>
        <begin position="34"/>
        <end position="149"/>
    </location>
</feature>
<dbReference type="EMBL" id="JAVLUS010000033">
    <property type="protein sequence ID" value="MDS1116727.1"/>
    <property type="molecule type" value="Genomic_DNA"/>
</dbReference>
<dbReference type="PANTHER" id="PTHR11908:SF132">
    <property type="entry name" value="ALDEHYDE OXIDASE 1-RELATED"/>
    <property type="match status" value="1"/>
</dbReference>
<evidence type="ECO:0000313" key="4">
    <source>
        <dbReference type="EMBL" id="MDS1116727.1"/>
    </source>
</evidence>
<dbReference type="SUPFAM" id="SSF54665">
    <property type="entry name" value="CO dehydrogenase molybdoprotein N-domain-like"/>
    <property type="match status" value="1"/>
</dbReference>
<proteinExistence type="predicted"/>
<keyword evidence="1" id="KW-0500">Molybdenum</keyword>
<dbReference type="InterPro" id="IPR046867">
    <property type="entry name" value="AldOxase/xan_DH_MoCoBD2"/>
</dbReference>
<evidence type="ECO:0000256" key="2">
    <source>
        <dbReference type="ARBA" id="ARBA00023002"/>
    </source>
</evidence>
<name>A0ABU2H044_9ACTN</name>
<dbReference type="Gene3D" id="3.90.1170.50">
    <property type="entry name" value="Aldehyde oxidase/xanthine dehydrogenase, a/b hammerhead"/>
    <property type="match status" value="1"/>
</dbReference>
<dbReference type="InterPro" id="IPR036856">
    <property type="entry name" value="Ald_Oxase/Xan_DH_a/b_sf"/>
</dbReference>
<gene>
    <name evidence="4" type="ORF">RD149_23575</name>
</gene>
<dbReference type="Pfam" id="PF20256">
    <property type="entry name" value="MoCoBD_2"/>
    <property type="match status" value="1"/>
</dbReference>
<comment type="caution">
    <text evidence="4">The sequence shown here is derived from an EMBL/GenBank/DDBJ whole genome shotgun (WGS) entry which is preliminary data.</text>
</comment>
<dbReference type="InterPro" id="IPR008274">
    <property type="entry name" value="AldOxase/xan_DH_MoCoBD1"/>
</dbReference>
<accession>A0ABU2H044</accession>
<reference evidence="4 5" key="1">
    <citation type="submission" date="2023-08" db="EMBL/GenBank/DDBJ databases">
        <title>Bioegradation of LLDPE and BLDPE plastic by marine bacteria from coast plastic debris.</title>
        <authorList>
            <person name="Rong Z."/>
        </authorList>
    </citation>
    <scope>NUCLEOTIDE SEQUENCE [LARGE SCALE GENOMIC DNA]</scope>
    <source>
        <strain evidence="4 5">Z-2</strain>
    </source>
</reference>
<dbReference type="InterPro" id="IPR037165">
    <property type="entry name" value="AldOxase/xan_DH_Mopterin-bd_sf"/>
</dbReference>
<evidence type="ECO:0000256" key="1">
    <source>
        <dbReference type="ARBA" id="ARBA00022505"/>
    </source>
</evidence>
<dbReference type="SMART" id="SM01008">
    <property type="entry name" value="Ald_Xan_dh_C"/>
    <property type="match status" value="1"/>
</dbReference>
<sequence>MTNTIKEPTQDLSIRREKWVGRRTQRVEDKRFITGTAKYVADIRIPGMLYAIYVRSPHAHARIVKVDKSVAESVHSSVRVFAGEDFSDVEPLIDHVALDNLLRTPQAVVSIDKARFVGDAVAIVVAESELIASDAAAALADAIEYDVLDSVMSVAGAEQTSPNIHDALGTNEIYRQTERHGDTDDAFARADRVVSSTLHHNRYGAAPMETRGVLANFEKSENQMTVWSSTQMPHFLRSVIAGQLGLSENRIRVIAPAVGGGFGQKMATSPEEVAIPYVAYRLGKPVRWIEDRREHLIAATQAKEQFIKLDAAVTKEGKILAVRGEFVGDGGGYSFNTESALIEPALAGKAFPGPYRLEAFDETVAASLTNKTPVAAYRGVGWTAANTSREILVDDIARELGIDPVEIRKINMLHGEELPYRSITGQLYDSGSYHESLAMAVEKIGYESFRERQAALRKEGRYIGLGISTYVEQTAWGSESSAQAGTPLPSHDNATVTMDPSGTVLIAVSTSCHGQGHETSYAQIAADGLGIDVADIKVIDGDTDATPYGLGTYASRSAVIGGATVARASADVRAQILRAAANMLEVNPDHLTIADHKVQVIGSPSVSLSLADVAYAAHWDDAVRAENPMLTSTKFYDPPATYANGCVAVELEIDACTGQISLDRIVAIEDCGMQINPMIVEAQVHGAVTQGVGGALYEHFKYAPDGKPMTTSYLEYQIPSAADMPPIEVYSIETPSPFSVGGIKGMGEGGQIAAPGAVANAVADALAPFGAKVSKLPLDPDYVLSLIHGVDGWD</sequence>